<dbReference type="Proteomes" id="UP000196521">
    <property type="component" value="Chromosome"/>
</dbReference>
<dbReference type="InterPro" id="IPR012296">
    <property type="entry name" value="Nuclease_put_TT1808"/>
</dbReference>
<proteinExistence type="predicted"/>
<gene>
    <name evidence="2" type="ORF">PLAN_20092</name>
</gene>
<feature type="domain" description="Putative restriction endonuclease" evidence="1">
    <location>
        <begin position="21"/>
        <end position="177"/>
    </location>
</feature>
<dbReference type="AlphaFoldDB" id="A0A6J7ZKM2"/>
<accession>A0A6J7ZKM2</accession>
<dbReference type="EMBL" id="CZCZ02000012">
    <property type="protein sequence ID" value="CAC5342589.1"/>
    <property type="molecule type" value="Genomic_DNA"/>
</dbReference>
<dbReference type="InterPro" id="IPR011335">
    <property type="entry name" value="Restrct_endonuc-II-like"/>
</dbReference>
<dbReference type="EMBL" id="LR812490">
    <property type="protein sequence ID" value="CAC5342589.1"/>
    <property type="molecule type" value="Genomic_DNA"/>
</dbReference>
<organism evidence="2 3">
    <name type="scientific">Planktothrix rubescens CCAP 1459/22</name>
    <dbReference type="NCBI Taxonomy" id="329571"/>
    <lineage>
        <taxon>Bacteria</taxon>
        <taxon>Bacillati</taxon>
        <taxon>Cyanobacteriota</taxon>
        <taxon>Cyanophyceae</taxon>
        <taxon>Oscillatoriophycideae</taxon>
        <taxon>Oscillatoriales</taxon>
        <taxon>Microcoleaceae</taxon>
        <taxon>Planktothrix</taxon>
    </lineage>
</organism>
<dbReference type="InterPro" id="IPR008538">
    <property type="entry name" value="Uma2"/>
</dbReference>
<keyword evidence="3" id="KW-1185">Reference proteome</keyword>
<dbReference type="PANTHER" id="PTHR34107:SF4">
    <property type="entry name" value="SLL1222 PROTEIN"/>
    <property type="match status" value="1"/>
</dbReference>
<protein>
    <recommendedName>
        <fullName evidence="1">Putative restriction endonuclease domain-containing protein</fullName>
    </recommendedName>
</protein>
<dbReference type="Gene3D" id="3.90.1570.10">
    <property type="entry name" value="tt1808, chain A"/>
    <property type="match status" value="1"/>
</dbReference>
<dbReference type="PANTHER" id="PTHR34107">
    <property type="entry name" value="SLL0198 PROTEIN-RELATED"/>
    <property type="match status" value="1"/>
</dbReference>
<evidence type="ECO:0000313" key="3">
    <source>
        <dbReference type="Proteomes" id="UP000196521"/>
    </source>
</evidence>
<dbReference type="CDD" id="cd06260">
    <property type="entry name" value="DUF820-like"/>
    <property type="match status" value="1"/>
</dbReference>
<evidence type="ECO:0000313" key="2">
    <source>
        <dbReference type="EMBL" id="CAC5342589.1"/>
    </source>
</evidence>
<evidence type="ECO:0000259" key="1">
    <source>
        <dbReference type="Pfam" id="PF05685"/>
    </source>
</evidence>
<sequence length="182" mass="20628">MNMAIATLTETETFSLEDFMANPPEHQEWVDGQLLETTGMTIKHSRIQSRLDFYWRNYINESGQGGETMVELPCRTLKQGRRPDVSYLTPELLTEFGEFPTLPQSPPLLAEIASPSDAAEDLFAKASEYLESGCREVWLVFPENHRILIITENQTLAFKAGDIINTQIVLLGFRITIDELFG</sequence>
<reference evidence="2" key="1">
    <citation type="submission" date="2020-05" db="EMBL/GenBank/DDBJ databases">
        <authorList>
            <consortium name="Genoscope - CEA"/>
            <person name="William W."/>
        </authorList>
    </citation>
    <scope>NUCLEOTIDE SEQUENCE [LARGE SCALE GENOMIC DNA]</scope>
    <source>
        <strain evidence="2">PCC 7821</strain>
    </source>
</reference>
<dbReference type="SUPFAM" id="SSF52980">
    <property type="entry name" value="Restriction endonuclease-like"/>
    <property type="match status" value="1"/>
</dbReference>
<name>A0A6J7ZKM2_PLARU</name>
<dbReference type="Pfam" id="PF05685">
    <property type="entry name" value="Uma2"/>
    <property type="match status" value="1"/>
</dbReference>
<comment type="caution">
    <text evidence="2">The sequence shown here is derived from an EMBL/GenBank/DDBJ whole genome shotgun (WGS) entry which is preliminary data.</text>
</comment>